<dbReference type="Pfam" id="PF00172">
    <property type="entry name" value="Zn_clus"/>
    <property type="match status" value="1"/>
</dbReference>
<feature type="compositionally biased region" description="Basic and acidic residues" evidence="6">
    <location>
        <begin position="310"/>
        <end position="322"/>
    </location>
</feature>
<protein>
    <recommendedName>
        <fullName evidence="7">Zn(2)-C6 fungal-type domain-containing protein</fullName>
    </recommendedName>
</protein>
<comment type="caution">
    <text evidence="8">The sequence shown here is derived from an EMBL/GenBank/DDBJ whole genome shotgun (WGS) entry which is preliminary data.</text>
</comment>
<keyword evidence="4" id="KW-0804">Transcription</keyword>
<dbReference type="InterPro" id="IPR036864">
    <property type="entry name" value="Zn2-C6_fun-type_DNA-bd_sf"/>
</dbReference>
<dbReference type="GO" id="GO:0008270">
    <property type="term" value="F:zinc ion binding"/>
    <property type="evidence" value="ECO:0007669"/>
    <property type="project" value="InterPro"/>
</dbReference>
<feature type="region of interest" description="Disordered" evidence="6">
    <location>
        <begin position="685"/>
        <end position="726"/>
    </location>
</feature>
<keyword evidence="5" id="KW-0539">Nucleus</keyword>
<evidence type="ECO:0000256" key="5">
    <source>
        <dbReference type="ARBA" id="ARBA00023242"/>
    </source>
</evidence>
<keyword evidence="9" id="KW-1185">Reference proteome</keyword>
<evidence type="ECO:0000256" key="1">
    <source>
        <dbReference type="ARBA" id="ARBA00022723"/>
    </source>
</evidence>
<evidence type="ECO:0000256" key="2">
    <source>
        <dbReference type="ARBA" id="ARBA00022833"/>
    </source>
</evidence>
<feature type="region of interest" description="Disordered" evidence="6">
    <location>
        <begin position="133"/>
        <end position="174"/>
    </location>
</feature>
<dbReference type="CDD" id="cd00067">
    <property type="entry name" value="GAL4"/>
    <property type="match status" value="1"/>
</dbReference>
<dbReference type="SUPFAM" id="SSF57701">
    <property type="entry name" value="Zn2/Cys6 DNA-binding domain"/>
    <property type="match status" value="1"/>
</dbReference>
<dbReference type="PROSITE" id="PS50048">
    <property type="entry name" value="ZN2_CY6_FUNGAL_2"/>
    <property type="match status" value="1"/>
</dbReference>
<accession>A0A2P4ZQR9</accession>
<dbReference type="STRING" id="398673.A0A2P4ZQR9"/>
<dbReference type="RefSeq" id="XP_024405821.1">
    <property type="nucleotide sequence ID" value="XM_024549481.1"/>
</dbReference>
<organism evidence="8 9">
    <name type="scientific">Trichoderma gamsii</name>
    <dbReference type="NCBI Taxonomy" id="398673"/>
    <lineage>
        <taxon>Eukaryota</taxon>
        <taxon>Fungi</taxon>
        <taxon>Dikarya</taxon>
        <taxon>Ascomycota</taxon>
        <taxon>Pezizomycotina</taxon>
        <taxon>Sordariomycetes</taxon>
        <taxon>Hypocreomycetidae</taxon>
        <taxon>Hypocreales</taxon>
        <taxon>Hypocreaceae</taxon>
        <taxon>Trichoderma</taxon>
    </lineage>
</organism>
<keyword evidence="3" id="KW-0805">Transcription regulation</keyword>
<dbReference type="AlphaFoldDB" id="A0A2P4ZQR9"/>
<evidence type="ECO:0000313" key="8">
    <source>
        <dbReference type="EMBL" id="PON26650.1"/>
    </source>
</evidence>
<dbReference type="PANTHER" id="PTHR47660">
    <property type="entry name" value="TRANSCRIPTION FACTOR WITH C2H2 AND ZN(2)-CYS(6) DNA BINDING DOMAIN (EUROFUNG)-RELATED-RELATED"/>
    <property type="match status" value="1"/>
</dbReference>
<dbReference type="GeneID" id="29984526"/>
<proteinExistence type="predicted"/>
<evidence type="ECO:0000256" key="4">
    <source>
        <dbReference type="ARBA" id="ARBA00023163"/>
    </source>
</evidence>
<name>A0A2P4ZQR9_9HYPO</name>
<dbReference type="PANTHER" id="PTHR47660:SF7">
    <property type="entry name" value="TRANSCRIPTION FACTOR WITH C2H2 AND ZN(2)-CYS(6) DNA BINDING DOMAIN (EUROFUNG)"/>
    <property type="match status" value="1"/>
</dbReference>
<dbReference type="InterPro" id="IPR001138">
    <property type="entry name" value="Zn2Cys6_DnaBD"/>
</dbReference>
<evidence type="ECO:0000256" key="6">
    <source>
        <dbReference type="SAM" id="MobiDB-lite"/>
    </source>
</evidence>
<sequence>MYCADIALSDILSKHRSAHAADSTEVPVQPLSNGSVPRKSRACNACAKAREKCTKELPCMRCSRRFLDCVYPGSQQQDSFDHHSFGEITSTSKSPHAENVSVADLVSSGALQENLQDINDNGHNLTALMFDQTHSQPDKASDSSTRRYTTAGQTAPWTPISGSPTSDNQLSSILAPGHSGSALWPFRNDGLQSGAEAFGQPINWLPFDETIDLNLGPTLDGTVLLSPFDDAQWLSINSSTIANGLLEGQSWNLDIPPLAHIDDKISNGASRNASIADISSAKGSFFSSYKRGDLYATSSNGARNACSTRAKRDDQDSERSEEQMTDLPGLQARILNHVGIFYSESKEPSSAVRSMWSFTLSLINSQSHKHLLEYRDHKALKPNGWDEWVEAESWRRLYFTGRVLNSMMAYHFNFDIDQSGGAAADFALPQEKLWQAQTRHDWFGLITKTERNPSLSEATNELFQAKSVRPNLGEFSHCIILHEVYNEIAKVTTYHSRQLASWTPTSESRSVFPVSSSESLNLRVRKLTVLGHSVQHSNAVSDWRNAALDGVDVLHWAANAKIASLSGAEHPMVLHLHYSRIVLLVPRVALIAIGESVLPMLNDNEAGFRRSHSQKAIQAAENIIREWTQRDGSKARLAVIHGGCVFWHIRRYSRAAFYEPLSIFYATLALWAYGFYTPRKKSSVGYGPTSPPGRIPSHNGIVSGGEELDCDSPESSAQPPLRQHAHSRDGDLTFIRLDRPNDDEMVQLFVSSSQTSRMSALVSGVGDICGPEGPALVLKEGRAMLGAIPQTWIQGSHYMDILLALEVATRNRLSRG</sequence>
<keyword evidence="1" id="KW-0479">Metal-binding</keyword>
<dbReference type="EMBL" id="JPDN02000013">
    <property type="protein sequence ID" value="PON26650.1"/>
    <property type="molecule type" value="Genomic_DNA"/>
</dbReference>
<evidence type="ECO:0000259" key="7">
    <source>
        <dbReference type="PROSITE" id="PS50048"/>
    </source>
</evidence>
<feature type="region of interest" description="Disordered" evidence="6">
    <location>
        <begin position="305"/>
        <end position="325"/>
    </location>
</feature>
<feature type="compositionally biased region" description="Basic and acidic residues" evidence="6">
    <location>
        <begin position="136"/>
        <end position="145"/>
    </location>
</feature>
<reference evidence="8 9" key="1">
    <citation type="journal article" date="2016" name="Genome Announc.">
        <title>Draft Whole-Genome Sequence of Trichoderma gamsii T6085, a Promising Biocontrol Agent of Fusarium Head Blight on Wheat.</title>
        <authorList>
            <person name="Baroncelli R."/>
            <person name="Zapparata A."/>
            <person name="Piaggeschi G."/>
            <person name="Sarrocco S."/>
            <person name="Vannacci G."/>
        </authorList>
    </citation>
    <scope>NUCLEOTIDE SEQUENCE [LARGE SCALE GENOMIC DNA]</scope>
    <source>
        <strain evidence="8 9">T6085</strain>
    </source>
</reference>
<dbReference type="PROSITE" id="PS00463">
    <property type="entry name" value="ZN2_CY6_FUNGAL_1"/>
    <property type="match status" value="1"/>
</dbReference>
<feature type="compositionally biased region" description="Polar residues" evidence="6">
    <location>
        <begin position="146"/>
        <end position="172"/>
    </location>
</feature>
<feature type="domain" description="Zn(2)-C6 fungal-type" evidence="7">
    <location>
        <begin position="42"/>
        <end position="71"/>
    </location>
</feature>
<gene>
    <name evidence="8" type="ORF">TGAM01_v204660</name>
</gene>
<keyword evidence="2" id="KW-0862">Zinc</keyword>
<evidence type="ECO:0000256" key="3">
    <source>
        <dbReference type="ARBA" id="ARBA00023015"/>
    </source>
</evidence>
<dbReference type="SMART" id="SM00066">
    <property type="entry name" value="GAL4"/>
    <property type="match status" value="1"/>
</dbReference>
<dbReference type="GO" id="GO:0000981">
    <property type="term" value="F:DNA-binding transcription factor activity, RNA polymerase II-specific"/>
    <property type="evidence" value="ECO:0007669"/>
    <property type="project" value="InterPro"/>
</dbReference>
<dbReference type="Proteomes" id="UP000054821">
    <property type="component" value="Unassembled WGS sequence"/>
</dbReference>
<evidence type="ECO:0000313" key="9">
    <source>
        <dbReference type="Proteomes" id="UP000054821"/>
    </source>
</evidence>
<dbReference type="Gene3D" id="4.10.240.10">
    <property type="entry name" value="Zn(2)-C6 fungal-type DNA-binding domain"/>
    <property type="match status" value="1"/>
</dbReference>